<dbReference type="RefSeq" id="WP_044715244.1">
    <property type="nucleotide sequence ID" value="NZ_AP026940.1"/>
</dbReference>
<protein>
    <submittedName>
        <fullName evidence="5">Transposase</fullName>
    </submittedName>
</protein>
<organism evidence="5">
    <name type="scientific">Citrobacter freundii</name>
    <dbReference type="NCBI Taxonomy" id="546"/>
    <lineage>
        <taxon>Bacteria</taxon>
        <taxon>Pseudomonadati</taxon>
        <taxon>Pseudomonadota</taxon>
        <taxon>Gammaproteobacteria</taxon>
        <taxon>Enterobacterales</taxon>
        <taxon>Enterobacteriaceae</taxon>
        <taxon>Citrobacter</taxon>
        <taxon>Citrobacter freundii complex</taxon>
    </lineage>
</organism>
<keyword evidence="2" id="KW-0238">DNA-binding</keyword>
<feature type="domain" description="Transposase IS200-like" evidence="4">
    <location>
        <begin position="9"/>
        <end position="119"/>
    </location>
</feature>
<dbReference type="PANTHER" id="PTHR36966">
    <property type="entry name" value="REP-ASSOCIATED TYROSINE TRANSPOSASE"/>
    <property type="match status" value="1"/>
</dbReference>
<proteinExistence type="inferred from homology"/>
<evidence type="ECO:0000313" key="7">
    <source>
        <dbReference type="Proteomes" id="UP000215827"/>
    </source>
</evidence>
<dbReference type="InterPro" id="IPR052715">
    <property type="entry name" value="RAYT_transposase"/>
</dbReference>
<evidence type="ECO:0000256" key="2">
    <source>
        <dbReference type="ARBA" id="ARBA00023125"/>
    </source>
</evidence>
<dbReference type="EMBL" id="NEFA01000071">
    <property type="protein sequence ID" value="OYQ93042.1"/>
    <property type="molecule type" value="Genomic_DNA"/>
</dbReference>
<accession>A0A0D7L649</accession>
<dbReference type="InterPro" id="IPR002686">
    <property type="entry name" value="Transposase_17"/>
</dbReference>
<evidence type="ECO:0000313" key="6">
    <source>
        <dbReference type="EMBL" id="OYQ93042.1"/>
    </source>
</evidence>
<gene>
    <name evidence="6" type="ORF">B9P89_28165</name>
    <name evidence="5" type="ORF">I9Y29_003471</name>
</gene>
<dbReference type="GO" id="GO:0043565">
    <property type="term" value="F:sequence-specific DNA binding"/>
    <property type="evidence" value="ECO:0007669"/>
    <property type="project" value="TreeGrafter"/>
</dbReference>
<dbReference type="GO" id="GO:0006313">
    <property type="term" value="P:DNA transposition"/>
    <property type="evidence" value="ECO:0007669"/>
    <property type="project" value="InterPro"/>
</dbReference>
<dbReference type="NCBIfam" id="NF047646">
    <property type="entry name" value="REP_Tyr_transpos"/>
    <property type="match status" value="1"/>
</dbReference>
<reference evidence="5" key="2">
    <citation type="journal article" date="2018" name="Genome Biol.">
        <title>SKESA: strategic k-mer extension for scrupulous assemblies.</title>
        <authorList>
            <person name="Souvorov A."/>
            <person name="Agarwala R."/>
            <person name="Lipman D.J."/>
        </authorList>
    </citation>
    <scope>NUCLEOTIDE SEQUENCE</scope>
    <source>
        <strain evidence="5">O50</strain>
    </source>
</reference>
<dbReference type="SUPFAM" id="SSF143422">
    <property type="entry name" value="Transposase IS200-like"/>
    <property type="match status" value="1"/>
</dbReference>
<dbReference type="Proteomes" id="UP000855471">
    <property type="component" value="Unassembled WGS sequence"/>
</dbReference>
<dbReference type="Gene3D" id="3.30.70.1290">
    <property type="entry name" value="Transposase IS200-like"/>
    <property type="match status" value="1"/>
</dbReference>
<comment type="caution">
    <text evidence="5">The sequence shown here is derived from an EMBL/GenBank/DDBJ whole genome shotgun (WGS) entry which is preliminary data.</text>
</comment>
<evidence type="ECO:0000256" key="3">
    <source>
        <dbReference type="ARBA" id="ARBA00061320"/>
    </source>
</evidence>
<keyword evidence="1" id="KW-0815">Transposition</keyword>
<dbReference type="GO" id="GO:0004803">
    <property type="term" value="F:transposase activity"/>
    <property type="evidence" value="ECO:0007669"/>
    <property type="project" value="InterPro"/>
</dbReference>
<dbReference type="EMBL" id="DACSXJ010000022">
    <property type="protein sequence ID" value="HAT3899012.1"/>
    <property type="molecule type" value="Genomic_DNA"/>
</dbReference>
<dbReference type="Proteomes" id="UP000215827">
    <property type="component" value="Unassembled WGS sequence"/>
</dbReference>
<evidence type="ECO:0000259" key="4">
    <source>
        <dbReference type="SMART" id="SM01321"/>
    </source>
</evidence>
<dbReference type="FunFam" id="3.30.70.1290:FF:000001">
    <property type="entry name" value="REP-associated tyrosine transposase"/>
    <property type="match status" value="1"/>
</dbReference>
<dbReference type="AlphaFoldDB" id="A0A0D7L649"/>
<dbReference type="SMART" id="SM01321">
    <property type="entry name" value="Y1_Tnp"/>
    <property type="match status" value="1"/>
</dbReference>
<name>A0A0D7L649_CITFR</name>
<dbReference type="OrthoDB" id="9794403at2"/>
<reference evidence="6 7" key="1">
    <citation type="submission" date="2017-04" db="EMBL/GenBank/DDBJ databases">
        <title>Emergence of KPC-2-producing Citrobacter isolates from sediments of a Chinese river.</title>
        <authorList>
            <person name="Zheng B."/>
        </authorList>
    </citation>
    <scope>NUCLEOTIDE SEQUENCE [LARGE SCALE GENOMIC DNA]</scope>
    <source>
        <strain evidence="6 7">C191</strain>
    </source>
</reference>
<comment type="similarity">
    <text evidence="3">Belongs to the transposase 17 family. RAYT subfamily.</text>
</comment>
<dbReference type="PANTHER" id="PTHR36966:SF1">
    <property type="entry name" value="REP-ASSOCIATED TYROSINE TRANSPOSASE"/>
    <property type="match status" value="1"/>
</dbReference>
<evidence type="ECO:0000313" key="5">
    <source>
        <dbReference type="EMBL" id="HAT3899012.1"/>
    </source>
</evidence>
<reference evidence="5" key="3">
    <citation type="submission" date="2020-09" db="EMBL/GenBank/DDBJ databases">
        <authorList>
            <consortium name="NCBI Pathogen Detection Project"/>
        </authorList>
    </citation>
    <scope>NUCLEOTIDE SEQUENCE</scope>
    <source>
        <strain evidence="5">O50</strain>
    </source>
</reference>
<sequence length="163" mass="19961">MSNYRRNYINGGTWFFTVNLQDRRSQLLISKIDRLRCAISAVQKMKPFYINAWVVLPEHMHCIWTLPENDADFSSRWREIKKHFTRSLSARHIWQPRFWEHTIRDEHDYRQHVDYIYINPVKHGWVKQVQTWPFSTFHRDVRRGLFPHNWAGEIMDFNMGERA</sequence>
<evidence type="ECO:0000256" key="1">
    <source>
        <dbReference type="ARBA" id="ARBA00022578"/>
    </source>
</evidence>
<dbReference type="InterPro" id="IPR036515">
    <property type="entry name" value="Transposase_17_sf"/>
</dbReference>